<protein>
    <recommendedName>
        <fullName evidence="5">Arsenite methyltransferase</fullName>
        <ecNumber evidence="4">2.1.1.137</ecNumber>
    </recommendedName>
</protein>
<dbReference type="SUPFAM" id="SSF55729">
    <property type="entry name" value="Acyl-CoA N-acyltransferases (Nat)"/>
    <property type="match status" value="1"/>
</dbReference>
<reference evidence="11" key="1">
    <citation type="journal article" date="2019" name="Int. J. Syst. Evol. Microbiol.">
        <title>The Global Catalogue of Microorganisms (GCM) 10K type strain sequencing project: providing services to taxonomists for standard genome sequencing and annotation.</title>
        <authorList>
            <consortium name="The Broad Institute Genomics Platform"/>
            <consortium name="The Broad Institute Genome Sequencing Center for Infectious Disease"/>
            <person name="Wu L."/>
            <person name="Ma J."/>
        </authorList>
    </citation>
    <scope>NUCLEOTIDE SEQUENCE [LARGE SCALE GENOMIC DNA]</scope>
    <source>
        <strain evidence="11">JCM 17933</strain>
    </source>
</reference>
<dbReference type="RefSeq" id="WP_345461780.1">
    <property type="nucleotide sequence ID" value="NZ_BAABHF010000016.1"/>
</dbReference>
<proteinExistence type="inferred from homology"/>
<evidence type="ECO:0000256" key="4">
    <source>
        <dbReference type="ARBA" id="ARBA00034521"/>
    </source>
</evidence>
<dbReference type="CDD" id="cd04301">
    <property type="entry name" value="NAT_SF"/>
    <property type="match status" value="1"/>
</dbReference>
<evidence type="ECO:0000256" key="2">
    <source>
        <dbReference type="ARBA" id="ARBA00022691"/>
    </source>
</evidence>
<evidence type="ECO:0000259" key="9">
    <source>
        <dbReference type="PROSITE" id="PS51186"/>
    </source>
</evidence>
<gene>
    <name evidence="10" type="ORF">GCM10023191_024390</name>
</gene>
<dbReference type="InterPro" id="IPR026669">
    <property type="entry name" value="Arsenite_MeTrfase-like"/>
</dbReference>
<organism evidence="10 11">
    <name type="scientific">Actinoallomurus oryzae</name>
    <dbReference type="NCBI Taxonomy" id="502180"/>
    <lineage>
        <taxon>Bacteria</taxon>
        <taxon>Bacillati</taxon>
        <taxon>Actinomycetota</taxon>
        <taxon>Actinomycetes</taxon>
        <taxon>Streptosporangiales</taxon>
        <taxon>Thermomonosporaceae</taxon>
        <taxon>Actinoallomurus</taxon>
    </lineage>
</organism>
<name>A0ABP8PPS0_9ACTN</name>
<dbReference type="PANTHER" id="PTHR43675">
    <property type="entry name" value="ARSENITE METHYLTRANSFERASE"/>
    <property type="match status" value="1"/>
</dbReference>
<evidence type="ECO:0000313" key="10">
    <source>
        <dbReference type="EMBL" id="GAA4491111.1"/>
    </source>
</evidence>
<keyword evidence="2" id="KW-0949">S-adenosyl-L-methionine</keyword>
<dbReference type="EMBL" id="BAABHF010000016">
    <property type="protein sequence ID" value="GAA4491111.1"/>
    <property type="molecule type" value="Genomic_DNA"/>
</dbReference>
<dbReference type="Gene3D" id="3.40.50.150">
    <property type="entry name" value="Vaccinia Virus protein VP39"/>
    <property type="match status" value="1"/>
</dbReference>
<dbReference type="Proteomes" id="UP001500503">
    <property type="component" value="Unassembled WGS sequence"/>
</dbReference>
<comment type="catalytic activity">
    <reaction evidence="7">
        <text>arsenic triglutathione + 2 [thioredoxin]-dithiol + 2 S-adenosyl-L-methionine + H2O = dimethylarsinous acid + 2 [thioredoxin]-disulfide + 3 glutathione + 2 S-adenosyl-L-homocysteine + 2 H(+)</text>
        <dbReference type="Rhea" id="RHEA:69464"/>
        <dbReference type="Rhea" id="RHEA-COMP:10698"/>
        <dbReference type="Rhea" id="RHEA-COMP:10700"/>
        <dbReference type="ChEBI" id="CHEBI:15377"/>
        <dbReference type="ChEBI" id="CHEBI:15378"/>
        <dbReference type="ChEBI" id="CHEBI:23808"/>
        <dbReference type="ChEBI" id="CHEBI:29950"/>
        <dbReference type="ChEBI" id="CHEBI:50058"/>
        <dbReference type="ChEBI" id="CHEBI:57856"/>
        <dbReference type="ChEBI" id="CHEBI:57925"/>
        <dbReference type="ChEBI" id="CHEBI:59789"/>
        <dbReference type="ChEBI" id="CHEBI:183640"/>
        <dbReference type="EC" id="2.1.1.137"/>
    </reaction>
</comment>
<dbReference type="PANTHER" id="PTHR43675:SF8">
    <property type="entry name" value="ARSENITE METHYLTRANSFERASE"/>
    <property type="match status" value="1"/>
</dbReference>
<accession>A0ABP8PPS0</accession>
<dbReference type="InterPro" id="IPR000182">
    <property type="entry name" value="GNAT_dom"/>
</dbReference>
<dbReference type="Pfam" id="PF13847">
    <property type="entry name" value="Methyltransf_31"/>
    <property type="match status" value="1"/>
</dbReference>
<keyword evidence="11" id="KW-1185">Reference proteome</keyword>
<dbReference type="InterPro" id="IPR016181">
    <property type="entry name" value="Acyl_CoA_acyltransferase"/>
</dbReference>
<comment type="catalytic activity">
    <reaction evidence="8">
        <text>arsenic triglutathione + 3 [thioredoxin]-dithiol + 3 S-adenosyl-L-methionine = trimethylarsine + 3 [thioredoxin]-disulfide + 3 glutathione + 3 S-adenosyl-L-homocysteine + 3 H(+)</text>
        <dbReference type="Rhea" id="RHEA:69432"/>
        <dbReference type="Rhea" id="RHEA-COMP:10698"/>
        <dbReference type="Rhea" id="RHEA-COMP:10700"/>
        <dbReference type="ChEBI" id="CHEBI:15378"/>
        <dbReference type="ChEBI" id="CHEBI:27130"/>
        <dbReference type="ChEBI" id="CHEBI:29950"/>
        <dbReference type="ChEBI" id="CHEBI:50058"/>
        <dbReference type="ChEBI" id="CHEBI:57856"/>
        <dbReference type="ChEBI" id="CHEBI:57925"/>
        <dbReference type="ChEBI" id="CHEBI:59789"/>
        <dbReference type="ChEBI" id="CHEBI:183640"/>
        <dbReference type="EC" id="2.1.1.137"/>
    </reaction>
</comment>
<evidence type="ECO:0000256" key="8">
    <source>
        <dbReference type="ARBA" id="ARBA00048428"/>
    </source>
</evidence>
<evidence type="ECO:0000256" key="6">
    <source>
        <dbReference type="ARBA" id="ARBA00047941"/>
    </source>
</evidence>
<sequence>MTEHLSGRSLEDAREAIVDRYSGLARQALAGQAPADSCTTSEREEEGCFGAARYGADEAVPEAALRASLGCGDPTAVAGIASGETILDLGSGGGLDVILSARRTGTAGKAYGLDASPDMLTLAAANAAEAGIGNVEFLRGHIEDIPLPDAHVDVVISNCVINLSTDKPRVLAEAFRVLRPGGRLGVTDVIAAHDLDPAERTTAEQAVGCAAGTLTLSEYRHRLLAAGFTTATITPTHQVAPGLHSAIVQAGKPAAPDGIVIRPMRPGDAEDVLAIYQAGLDGGNASFETTTPTWEAFDAAKLPLHRHVATDTGTGQVLGWIAATAVSDRCVYAGVVEHSVYVHPGHHRRGIAAALLRALIDSTQTAGIWTIQSGIFPDNTASLRLHAGAGFRTVGTRRRIGRHHGRWRDVVLIERRSPTVEPG</sequence>
<dbReference type="Gene3D" id="3.40.630.30">
    <property type="match status" value="1"/>
</dbReference>
<dbReference type="SUPFAM" id="SSF53335">
    <property type="entry name" value="S-adenosyl-L-methionine-dependent methyltransferases"/>
    <property type="match status" value="1"/>
</dbReference>
<feature type="domain" description="N-acetyltransferase" evidence="9">
    <location>
        <begin position="259"/>
        <end position="417"/>
    </location>
</feature>
<dbReference type="PROSITE" id="PS51186">
    <property type="entry name" value="GNAT"/>
    <property type="match status" value="1"/>
</dbReference>
<comment type="catalytic activity">
    <reaction evidence="6">
        <text>arsenic triglutathione + [thioredoxin]-dithiol + S-adenosyl-L-methionine + 2 H2O = methylarsonous acid + [thioredoxin]-disulfide + 3 glutathione + S-adenosyl-L-homocysteine + H(+)</text>
        <dbReference type="Rhea" id="RHEA:69460"/>
        <dbReference type="Rhea" id="RHEA-COMP:10698"/>
        <dbReference type="Rhea" id="RHEA-COMP:10700"/>
        <dbReference type="ChEBI" id="CHEBI:15377"/>
        <dbReference type="ChEBI" id="CHEBI:15378"/>
        <dbReference type="ChEBI" id="CHEBI:17826"/>
        <dbReference type="ChEBI" id="CHEBI:29950"/>
        <dbReference type="ChEBI" id="CHEBI:50058"/>
        <dbReference type="ChEBI" id="CHEBI:57856"/>
        <dbReference type="ChEBI" id="CHEBI:57925"/>
        <dbReference type="ChEBI" id="CHEBI:59789"/>
        <dbReference type="ChEBI" id="CHEBI:183640"/>
        <dbReference type="EC" id="2.1.1.137"/>
    </reaction>
</comment>
<comment type="similarity">
    <text evidence="3">Belongs to the methyltransferase superfamily. Arsenite methyltransferase family.</text>
</comment>
<keyword evidence="1" id="KW-0808">Transferase</keyword>
<evidence type="ECO:0000256" key="7">
    <source>
        <dbReference type="ARBA" id="ARBA00047943"/>
    </source>
</evidence>
<evidence type="ECO:0000256" key="1">
    <source>
        <dbReference type="ARBA" id="ARBA00022679"/>
    </source>
</evidence>
<comment type="caution">
    <text evidence="10">The sequence shown here is derived from an EMBL/GenBank/DDBJ whole genome shotgun (WGS) entry which is preliminary data.</text>
</comment>
<dbReference type="InterPro" id="IPR029063">
    <property type="entry name" value="SAM-dependent_MTases_sf"/>
</dbReference>
<dbReference type="CDD" id="cd02440">
    <property type="entry name" value="AdoMet_MTases"/>
    <property type="match status" value="1"/>
</dbReference>
<evidence type="ECO:0000256" key="5">
    <source>
        <dbReference type="ARBA" id="ARBA00034545"/>
    </source>
</evidence>
<dbReference type="EC" id="2.1.1.137" evidence="4"/>
<dbReference type="Pfam" id="PF00583">
    <property type="entry name" value="Acetyltransf_1"/>
    <property type="match status" value="1"/>
</dbReference>
<evidence type="ECO:0000256" key="3">
    <source>
        <dbReference type="ARBA" id="ARBA00034487"/>
    </source>
</evidence>
<evidence type="ECO:0000313" key="11">
    <source>
        <dbReference type="Proteomes" id="UP001500503"/>
    </source>
</evidence>
<dbReference type="InterPro" id="IPR025714">
    <property type="entry name" value="Methyltranfer_dom"/>
</dbReference>